<reference evidence="2 3" key="1">
    <citation type="journal article" date="2021" name="BMC Genomics">
        <title>Datura genome reveals duplications of psychoactive alkaloid biosynthetic genes and high mutation rate following tissue culture.</title>
        <authorList>
            <person name="Rajewski A."/>
            <person name="Carter-House D."/>
            <person name="Stajich J."/>
            <person name="Litt A."/>
        </authorList>
    </citation>
    <scope>NUCLEOTIDE SEQUENCE [LARGE SCALE GENOMIC DNA]</scope>
    <source>
        <strain evidence="2">AR-01</strain>
    </source>
</reference>
<evidence type="ECO:0000256" key="1">
    <source>
        <dbReference type="ARBA" id="ARBA00009995"/>
    </source>
</evidence>
<sequence length="103" mass="11551">MKEAEDQAYGILVNSFEELEPESVQGVKMAKGKKVWTISPVSLCNKERLDKVKRGNKASINEHHCLNYLDSREPDSVLFVCLGSSIALAKITNDQTCTWPRVI</sequence>
<keyword evidence="3" id="KW-1185">Reference proteome</keyword>
<proteinExistence type="inferred from homology"/>
<evidence type="ECO:0000313" key="2">
    <source>
        <dbReference type="EMBL" id="MCE0480692.1"/>
    </source>
</evidence>
<dbReference type="Proteomes" id="UP000823775">
    <property type="component" value="Unassembled WGS sequence"/>
</dbReference>
<accession>A0ABS8VKE6</accession>
<evidence type="ECO:0000313" key="3">
    <source>
        <dbReference type="Proteomes" id="UP000823775"/>
    </source>
</evidence>
<protein>
    <submittedName>
        <fullName evidence="2">Uncharacterized protein</fullName>
    </submittedName>
</protein>
<organism evidence="2 3">
    <name type="scientific">Datura stramonium</name>
    <name type="common">Jimsonweed</name>
    <name type="synonym">Common thornapple</name>
    <dbReference type="NCBI Taxonomy" id="4076"/>
    <lineage>
        <taxon>Eukaryota</taxon>
        <taxon>Viridiplantae</taxon>
        <taxon>Streptophyta</taxon>
        <taxon>Embryophyta</taxon>
        <taxon>Tracheophyta</taxon>
        <taxon>Spermatophyta</taxon>
        <taxon>Magnoliopsida</taxon>
        <taxon>eudicotyledons</taxon>
        <taxon>Gunneridae</taxon>
        <taxon>Pentapetalae</taxon>
        <taxon>asterids</taxon>
        <taxon>lamiids</taxon>
        <taxon>Solanales</taxon>
        <taxon>Solanaceae</taxon>
        <taxon>Solanoideae</taxon>
        <taxon>Datureae</taxon>
        <taxon>Datura</taxon>
    </lineage>
</organism>
<dbReference type="EMBL" id="JACEIK010005090">
    <property type="protein sequence ID" value="MCE0480692.1"/>
    <property type="molecule type" value="Genomic_DNA"/>
</dbReference>
<comment type="similarity">
    <text evidence="1">Belongs to the UDP-glycosyltransferase family.</text>
</comment>
<dbReference type="SUPFAM" id="SSF53756">
    <property type="entry name" value="UDP-Glycosyltransferase/glycogen phosphorylase"/>
    <property type="match status" value="1"/>
</dbReference>
<dbReference type="Gene3D" id="3.40.50.2000">
    <property type="entry name" value="Glycogen Phosphorylase B"/>
    <property type="match status" value="1"/>
</dbReference>
<dbReference type="PANTHER" id="PTHR48047">
    <property type="entry name" value="GLYCOSYLTRANSFERASE"/>
    <property type="match status" value="1"/>
</dbReference>
<comment type="caution">
    <text evidence="2">The sequence shown here is derived from an EMBL/GenBank/DDBJ whole genome shotgun (WGS) entry which is preliminary data.</text>
</comment>
<name>A0ABS8VKE6_DATST</name>
<dbReference type="PANTHER" id="PTHR48047:SF229">
    <property type="entry name" value="UDP-GLYCOSYLTRANSFERASE 73C3-RELATED"/>
    <property type="match status" value="1"/>
</dbReference>
<gene>
    <name evidence="2" type="ORF">HAX54_037743</name>
</gene>